<proteinExistence type="predicted"/>
<dbReference type="EMBL" id="CP060713">
    <property type="protein sequence ID" value="QNN51342.1"/>
    <property type="molecule type" value="Genomic_DNA"/>
</dbReference>
<organism evidence="2 3">
    <name type="scientific">Nocardioides mesophilus</name>
    <dbReference type="NCBI Taxonomy" id="433659"/>
    <lineage>
        <taxon>Bacteria</taxon>
        <taxon>Bacillati</taxon>
        <taxon>Actinomycetota</taxon>
        <taxon>Actinomycetes</taxon>
        <taxon>Propionibacteriales</taxon>
        <taxon>Nocardioidaceae</taxon>
        <taxon>Nocardioides</taxon>
    </lineage>
</organism>
<evidence type="ECO:0000313" key="2">
    <source>
        <dbReference type="EMBL" id="QNN51342.1"/>
    </source>
</evidence>
<keyword evidence="1" id="KW-0812">Transmembrane</keyword>
<keyword evidence="3" id="KW-1185">Reference proteome</keyword>
<evidence type="ECO:0000313" key="3">
    <source>
        <dbReference type="Proteomes" id="UP000515947"/>
    </source>
</evidence>
<dbReference type="Proteomes" id="UP000515947">
    <property type="component" value="Chromosome"/>
</dbReference>
<feature type="transmembrane region" description="Helical" evidence="1">
    <location>
        <begin position="54"/>
        <end position="77"/>
    </location>
</feature>
<dbReference type="RefSeq" id="WP_187577182.1">
    <property type="nucleotide sequence ID" value="NZ_CP060713.1"/>
</dbReference>
<dbReference type="KEGG" id="nmes:H9L09_12010"/>
<keyword evidence="1" id="KW-1133">Transmembrane helix</keyword>
<sequence length="148" mass="15260">MKSAYRYLALSVPVLVAVQASMITFGTFGIFSYLEDDKSYSTSVAESGDVAGAAGQMIHGLLGTAVIPLIALILLALSFFAKVPGGTKWAGFILLDVVAQVLLAFTAFGAPVVGVLHGLNAFLLFGLGMMAAQAARQPSAVAQEHAVA</sequence>
<gene>
    <name evidence="2" type="ORF">H9L09_12010</name>
</gene>
<evidence type="ECO:0008006" key="4">
    <source>
        <dbReference type="Google" id="ProtNLM"/>
    </source>
</evidence>
<keyword evidence="1" id="KW-0472">Membrane</keyword>
<reference evidence="2 3" key="1">
    <citation type="submission" date="2020-08" db="EMBL/GenBank/DDBJ databases">
        <title>Genome sequence of Nocardioides mesophilus KACC 16243T.</title>
        <authorList>
            <person name="Hyun D.-W."/>
            <person name="Bae J.-W."/>
        </authorList>
    </citation>
    <scope>NUCLEOTIDE SEQUENCE [LARGE SCALE GENOMIC DNA]</scope>
    <source>
        <strain evidence="2 3">KACC 16243</strain>
    </source>
</reference>
<name>A0A7G9R6W7_9ACTN</name>
<protein>
    <recommendedName>
        <fullName evidence="4">DUF4386 domain-containing protein</fullName>
    </recommendedName>
</protein>
<dbReference type="AlphaFoldDB" id="A0A7G9R6W7"/>
<evidence type="ECO:0000256" key="1">
    <source>
        <dbReference type="SAM" id="Phobius"/>
    </source>
</evidence>
<feature type="transmembrane region" description="Helical" evidence="1">
    <location>
        <begin position="7"/>
        <end position="34"/>
    </location>
</feature>
<accession>A0A7G9R6W7</accession>